<dbReference type="EMBL" id="RAQQ01000031">
    <property type="protein sequence ID" value="RKF23870.1"/>
    <property type="molecule type" value="Genomic_DNA"/>
</dbReference>
<dbReference type="SUPFAM" id="SSF47413">
    <property type="entry name" value="lambda repressor-like DNA-binding domains"/>
    <property type="match status" value="1"/>
</dbReference>
<proteinExistence type="predicted"/>
<evidence type="ECO:0000259" key="1">
    <source>
        <dbReference type="PROSITE" id="PS50943"/>
    </source>
</evidence>
<dbReference type="AlphaFoldDB" id="A0A420ET90"/>
<dbReference type="Proteomes" id="UP000285744">
    <property type="component" value="Unassembled WGS sequence"/>
</dbReference>
<feature type="domain" description="HTH cro/C1-type" evidence="1">
    <location>
        <begin position="35"/>
        <end position="90"/>
    </location>
</feature>
<evidence type="ECO:0000313" key="3">
    <source>
        <dbReference type="Proteomes" id="UP000285744"/>
    </source>
</evidence>
<dbReference type="CDD" id="cd00093">
    <property type="entry name" value="HTH_XRE"/>
    <property type="match status" value="1"/>
</dbReference>
<dbReference type="GO" id="GO:0003677">
    <property type="term" value="F:DNA binding"/>
    <property type="evidence" value="ECO:0007669"/>
    <property type="project" value="InterPro"/>
</dbReference>
<sequence length="101" mass="11470">MARSWRDVRSRMNLDEAKVEQHKERMRGEVRAARLREMREKRGLTQQQVADRMNVSQPRVAAIESGELPKAEVGTVARYIAALGGKAEFVAEFDGERVTLS</sequence>
<dbReference type="Gene3D" id="1.10.260.40">
    <property type="entry name" value="lambda repressor-like DNA-binding domains"/>
    <property type="match status" value="1"/>
</dbReference>
<accession>A0A420ET90</accession>
<dbReference type="InterPro" id="IPR010982">
    <property type="entry name" value="Lambda_DNA-bd_dom_sf"/>
</dbReference>
<gene>
    <name evidence="2" type="ORF">D7I43_29135</name>
</gene>
<dbReference type="OrthoDB" id="4640255at2"/>
<reference evidence="2 3" key="1">
    <citation type="journal article" date="2018" name="Int. J. Syst. Evol. Microbiol.">
        <title>Micromonospora globbae sp. nov., an endophytic actinomycete isolated from roots of Globba winitii C. H. Wright.</title>
        <authorList>
            <person name="Kuncharoen N."/>
            <person name="Pittayakhajonwut P."/>
            <person name="Tanasupawat S."/>
        </authorList>
    </citation>
    <scope>NUCLEOTIDE SEQUENCE [LARGE SCALE GENOMIC DNA]</scope>
    <source>
        <strain evidence="2 3">WPS1-2</strain>
    </source>
</reference>
<protein>
    <submittedName>
        <fullName evidence="2">XRE family transcriptional regulator</fullName>
    </submittedName>
</protein>
<dbReference type="PROSITE" id="PS50943">
    <property type="entry name" value="HTH_CROC1"/>
    <property type="match status" value="1"/>
</dbReference>
<dbReference type="InterPro" id="IPR001387">
    <property type="entry name" value="Cro/C1-type_HTH"/>
</dbReference>
<organism evidence="2 3">
    <name type="scientific">Micromonospora globbae</name>
    <dbReference type="NCBI Taxonomy" id="1894969"/>
    <lineage>
        <taxon>Bacteria</taxon>
        <taxon>Bacillati</taxon>
        <taxon>Actinomycetota</taxon>
        <taxon>Actinomycetes</taxon>
        <taxon>Micromonosporales</taxon>
        <taxon>Micromonosporaceae</taxon>
        <taxon>Micromonospora</taxon>
    </lineage>
</organism>
<dbReference type="SMART" id="SM00530">
    <property type="entry name" value="HTH_XRE"/>
    <property type="match status" value="1"/>
</dbReference>
<dbReference type="Pfam" id="PF13560">
    <property type="entry name" value="HTH_31"/>
    <property type="match status" value="1"/>
</dbReference>
<evidence type="ECO:0000313" key="2">
    <source>
        <dbReference type="EMBL" id="RKF23870.1"/>
    </source>
</evidence>
<name>A0A420ET90_9ACTN</name>
<comment type="caution">
    <text evidence="2">The sequence shown here is derived from an EMBL/GenBank/DDBJ whole genome shotgun (WGS) entry which is preliminary data.</text>
</comment>